<sequence length="104" mass="11675">MPLYLPNHKSRAEAILALVPIHALDSGDESEEEDYRTISEEALNQQIEDFFDVIGGEPLADDEENIGSLLDDVYMEEDGYDSNGPQPELLCTSKTILMKRTFPN</sequence>
<gene>
    <name evidence="1" type="ORF">GE061_013830</name>
</gene>
<reference evidence="1" key="1">
    <citation type="journal article" date="2021" name="Mol. Ecol. Resour.">
        <title>Apolygus lucorum genome provides insights into omnivorousness and mesophyll feeding.</title>
        <authorList>
            <person name="Liu Y."/>
            <person name="Liu H."/>
            <person name="Wang H."/>
            <person name="Huang T."/>
            <person name="Liu B."/>
            <person name="Yang B."/>
            <person name="Yin L."/>
            <person name="Li B."/>
            <person name="Zhang Y."/>
            <person name="Zhang S."/>
            <person name="Jiang F."/>
            <person name="Zhang X."/>
            <person name="Ren Y."/>
            <person name="Wang B."/>
            <person name="Wang S."/>
            <person name="Lu Y."/>
            <person name="Wu K."/>
            <person name="Fan W."/>
            <person name="Wang G."/>
        </authorList>
    </citation>
    <scope>NUCLEOTIDE SEQUENCE</scope>
    <source>
        <strain evidence="1">12Hb</strain>
    </source>
</reference>
<dbReference type="EMBL" id="WIXP02000005">
    <property type="protein sequence ID" value="KAF6210721.1"/>
    <property type="molecule type" value="Genomic_DNA"/>
</dbReference>
<organism evidence="1 2">
    <name type="scientific">Apolygus lucorum</name>
    <name type="common">Small green plant bug</name>
    <name type="synonym">Lygocoris lucorum</name>
    <dbReference type="NCBI Taxonomy" id="248454"/>
    <lineage>
        <taxon>Eukaryota</taxon>
        <taxon>Metazoa</taxon>
        <taxon>Ecdysozoa</taxon>
        <taxon>Arthropoda</taxon>
        <taxon>Hexapoda</taxon>
        <taxon>Insecta</taxon>
        <taxon>Pterygota</taxon>
        <taxon>Neoptera</taxon>
        <taxon>Paraneoptera</taxon>
        <taxon>Hemiptera</taxon>
        <taxon>Heteroptera</taxon>
        <taxon>Panheteroptera</taxon>
        <taxon>Cimicomorpha</taxon>
        <taxon>Miridae</taxon>
        <taxon>Mirini</taxon>
        <taxon>Apolygus</taxon>
    </lineage>
</organism>
<proteinExistence type="predicted"/>
<comment type="caution">
    <text evidence="1">The sequence shown here is derived from an EMBL/GenBank/DDBJ whole genome shotgun (WGS) entry which is preliminary data.</text>
</comment>
<evidence type="ECO:0000313" key="2">
    <source>
        <dbReference type="Proteomes" id="UP000466442"/>
    </source>
</evidence>
<keyword evidence="2" id="KW-1185">Reference proteome</keyword>
<accession>A0A6A4JME4</accession>
<protein>
    <submittedName>
        <fullName evidence="1">Uncharacterized protein</fullName>
    </submittedName>
</protein>
<dbReference type="AlphaFoldDB" id="A0A6A4JME4"/>
<name>A0A6A4JME4_APOLU</name>
<dbReference type="Proteomes" id="UP000466442">
    <property type="component" value="Linkage Group LG5"/>
</dbReference>
<evidence type="ECO:0000313" key="1">
    <source>
        <dbReference type="EMBL" id="KAF6210721.1"/>
    </source>
</evidence>